<dbReference type="SUPFAM" id="SSF46689">
    <property type="entry name" value="Homeodomain-like"/>
    <property type="match status" value="1"/>
</dbReference>
<dbReference type="AlphaFoldDB" id="A0A248UE72"/>
<dbReference type="Pfam" id="PF00440">
    <property type="entry name" value="TetR_N"/>
    <property type="match status" value="1"/>
</dbReference>
<dbReference type="PANTHER" id="PTHR30055:SF234">
    <property type="entry name" value="HTH-TYPE TRANSCRIPTIONAL REGULATOR BETI"/>
    <property type="match status" value="1"/>
</dbReference>
<gene>
    <name evidence="6" type="ORF">CES85_5634</name>
</gene>
<accession>A0A248UE72</accession>
<organism evidence="6 7">
    <name type="scientific">Ochrobactrum quorumnocens</name>
    <dbReference type="NCBI Taxonomy" id="271865"/>
    <lineage>
        <taxon>Bacteria</taxon>
        <taxon>Pseudomonadati</taxon>
        <taxon>Pseudomonadota</taxon>
        <taxon>Alphaproteobacteria</taxon>
        <taxon>Hyphomicrobiales</taxon>
        <taxon>Brucellaceae</taxon>
        <taxon>Brucella/Ochrobactrum group</taxon>
        <taxon>Ochrobactrum</taxon>
    </lineage>
</organism>
<dbReference type="PANTHER" id="PTHR30055">
    <property type="entry name" value="HTH-TYPE TRANSCRIPTIONAL REGULATOR RUTR"/>
    <property type="match status" value="1"/>
</dbReference>
<dbReference type="InterPro" id="IPR036271">
    <property type="entry name" value="Tet_transcr_reg_TetR-rel_C_sf"/>
</dbReference>
<dbReference type="Proteomes" id="UP000215256">
    <property type="component" value="Chromosome 2"/>
</dbReference>
<feature type="domain" description="HTH tetR-type" evidence="5">
    <location>
        <begin position="18"/>
        <end position="78"/>
    </location>
</feature>
<dbReference type="EMBL" id="CP022603">
    <property type="protein sequence ID" value="ASV84830.1"/>
    <property type="molecule type" value="Genomic_DNA"/>
</dbReference>
<keyword evidence="2 4" id="KW-0238">DNA-binding</keyword>
<proteinExistence type="predicted"/>
<dbReference type="SUPFAM" id="SSF48498">
    <property type="entry name" value="Tetracyclin repressor-like, C-terminal domain"/>
    <property type="match status" value="1"/>
</dbReference>
<dbReference type="Gene3D" id="1.10.357.10">
    <property type="entry name" value="Tetracycline Repressor, domain 2"/>
    <property type="match status" value="1"/>
</dbReference>
<keyword evidence="3" id="KW-0804">Transcription</keyword>
<sequence length="208" mass="23729">MTEQTLHLTGRPTKAQMLQITNAVLDTACDFFSAKGFAGASMDDIADRAGITKRTIYRRYPSKHALLDAVVEREILRFHEWLNGAEPGQTTIAKLKNTAFRLFEYNTCTHNTRFAHFLSAEGSFSEDLREKVIEWEDVALAPVISLIADAQKEKYLPETDTSELSYLLLDLINGGRQIRNLDRLMKGNIGTRTQFFNYRWKIFLNSTS</sequence>
<dbReference type="InterPro" id="IPR001647">
    <property type="entry name" value="HTH_TetR"/>
</dbReference>
<evidence type="ECO:0000256" key="3">
    <source>
        <dbReference type="ARBA" id="ARBA00023163"/>
    </source>
</evidence>
<name>A0A248UE72_9HYPH</name>
<evidence type="ECO:0000256" key="2">
    <source>
        <dbReference type="ARBA" id="ARBA00023125"/>
    </source>
</evidence>
<evidence type="ECO:0000256" key="1">
    <source>
        <dbReference type="ARBA" id="ARBA00023015"/>
    </source>
</evidence>
<dbReference type="PRINTS" id="PR00455">
    <property type="entry name" value="HTHTETR"/>
</dbReference>
<dbReference type="InterPro" id="IPR050109">
    <property type="entry name" value="HTH-type_TetR-like_transc_reg"/>
</dbReference>
<reference evidence="6 7" key="1">
    <citation type="submission" date="2017-07" db="EMBL/GenBank/DDBJ databases">
        <title>Phylogenetic study on the rhizospheric bacterium Ochrobactrum sp. A44.</title>
        <authorList>
            <person name="Krzyzanowska D.M."/>
            <person name="Ossowicki A."/>
            <person name="Rajewska M."/>
            <person name="Maciag T."/>
            <person name="Kaczynski Z."/>
            <person name="Czerwicka M."/>
            <person name="Jafra S."/>
        </authorList>
    </citation>
    <scope>NUCLEOTIDE SEQUENCE [LARGE SCALE GENOMIC DNA]</scope>
    <source>
        <strain evidence="6 7">A44</strain>
    </source>
</reference>
<evidence type="ECO:0000259" key="5">
    <source>
        <dbReference type="PROSITE" id="PS50977"/>
    </source>
</evidence>
<dbReference type="GO" id="GO:0000976">
    <property type="term" value="F:transcription cis-regulatory region binding"/>
    <property type="evidence" value="ECO:0007669"/>
    <property type="project" value="TreeGrafter"/>
</dbReference>
<dbReference type="FunFam" id="1.10.10.60:FF:000141">
    <property type="entry name" value="TetR family transcriptional regulator"/>
    <property type="match status" value="1"/>
</dbReference>
<keyword evidence="1" id="KW-0805">Transcription regulation</keyword>
<dbReference type="PROSITE" id="PS50977">
    <property type="entry name" value="HTH_TETR_2"/>
    <property type="match status" value="1"/>
</dbReference>
<dbReference type="Gene3D" id="1.10.10.60">
    <property type="entry name" value="Homeodomain-like"/>
    <property type="match status" value="1"/>
</dbReference>
<dbReference type="KEGG" id="och:CES85_5634"/>
<protein>
    <submittedName>
        <fullName evidence="6">Bacterial regulatory, tetR family protein</fullName>
    </submittedName>
</protein>
<feature type="DNA-binding region" description="H-T-H motif" evidence="4">
    <location>
        <begin position="41"/>
        <end position="60"/>
    </location>
</feature>
<evidence type="ECO:0000313" key="7">
    <source>
        <dbReference type="Proteomes" id="UP000215256"/>
    </source>
</evidence>
<dbReference type="GO" id="GO:0003700">
    <property type="term" value="F:DNA-binding transcription factor activity"/>
    <property type="evidence" value="ECO:0007669"/>
    <property type="project" value="TreeGrafter"/>
</dbReference>
<dbReference type="InterPro" id="IPR009057">
    <property type="entry name" value="Homeodomain-like_sf"/>
</dbReference>
<evidence type="ECO:0000313" key="6">
    <source>
        <dbReference type="EMBL" id="ASV84830.1"/>
    </source>
</evidence>
<evidence type="ECO:0000256" key="4">
    <source>
        <dbReference type="PROSITE-ProRule" id="PRU00335"/>
    </source>
</evidence>